<sequence length="45" mass="5137">MDSPSSKRINVLARSRSRQFEPRSIICCSWNRSCGSKVNVTFFAN</sequence>
<accession>A0A1Q8YKJ0</accession>
<protein>
    <submittedName>
        <fullName evidence="1">Uncharacterized protein</fullName>
    </submittedName>
</protein>
<dbReference type="Proteomes" id="UP000185911">
    <property type="component" value="Unassembled WGS sequence"/>
</dbReference>
<dbReference type="AlphaFoldDB" id="A0A1Q8YKJ0"/>
<evidence type="ECO:0000313" key="2">
    <source>
        <dbReference type="Proteomes" id="UP000185911"/>
    </source>
</evidence>
<name>A0A1Q8YKJ0_9BURK</name>
<keyword evidence="2" id="KW-1185">Reference proteome</keyword>
<dbReference type="EMBL" id="MSYM01000001">
    <property type="protein sequence ID" value="OLP08566.1"/>
    <property type="molecule type" value="Genomic_DNA"/>
</dbReference>
<reference evidence="1 2" key="1">
    <citation type="submission" date="2017-01" db="EMBL/GenBank/DDBJ databases">
        <title>Genome sequence of Rhodoferax antarcticus ANT.BR, a psychrophilic purple nonsulfur bacterium from an Antarctic microbial mat.</title>
        <authorList>
            <person name="Baker J."/>
            <person name="Riester C."/>
            <person name="Skinner B."/>
            <person name="Newell A."/>
            <person name="Swingley W."/>
            <person name="Madigan M."/>
            <person name="Jung D."/>
            <person name="Asao M."/>
            <person name="Chen M."/>
            <person name="Loughlin P."/>
            <person name="Pan H."/>
            <person name="Lin S."/>
            <person name="Li N."/>
            <person name="Shaw J."/>
            <person name="Prado M."/>
            <person name="Sherman C."/>
            <person name="Li X."/>
            <person name="Tang J."/>
            <person name="Blankenship R."/>
            <person name="Zhao T."/>
            <person name="Touchman J."/>
            <person name="Sattley M."/>
        </authorList>
    </citation>
    <scope>NUCLEOTIDE SEQUENCE [LARGE SCALE GENOMIC DNA]</scope>
    <source>
        <strain evidence="1 2">ANT.BR</strain>
    </source>
</reference>
<evidence type="ECO:0000313" key="1">
    <source>
        <dbReference type="EMBL" id="OLP08566.1"/>
    </source>
</evidence>
<gene>
    <name evidence="1" type="ORF">BLL52_0173</name>
</gene>
<comment type="caution">
    <text evidence="1">The sequence shown here is derived from an EMBL/GenBank/DDBJ whole genome shotgun (WGS) entry which is preliminary data.</text>
</comment>
<proteinExistence type="predicted"/>
<organism evidence="1 2">
    <name type="scientific">Rhodoferax antarcticus ANT.BR</name>
    <dbReference type="NCBI Taxonomy" id="1111071"/>
    <lineage>
        <taxon>Bacteria</taxon>
        <taxon>Pseudomonadati</taxon>
        <taxon>Pseudomonadota</taxon>
        <taxon>Betaproteobacteria</taxon>
        <taxon>Burkholderiales</taxon>
        <taxon>Comamonadaceae</taxon>
        <taxon>Rhodoferax</taxon>
    </lineage>
</organism>